<dbReference type="InterPro" id="IPR012132">
    <property type="entry name" value="GMC_OxRdtase"/>
</dbReference>
<dbReference type="KEGG" id="phu:Phum_PHUM448820"/>
<evidence type="ECO:0000313" key="9">
    <source>
        <dbReference type="Proteomes" id="UP000009046"/>
    </source>
</evidence>
<dbReference type="Proteomes" id="UP000009046">
    <property type="component" value="Unassembled WGS sequence"/>
</dbReference>
<feature type="domain" description="Glucose-methanol-choline oxidoreductase N-terminal" evidence="5">
    <location>
        <begin position="133"/>
        <end position="156"/>
    </location>
</feature>
<dbReference type="PIRSF" id="PIRSF000137">
    <property type="entry name" value="Alcohol_oxidase"/>
    <property type="match status" value="1"/>
</dbReference>
<feature type="binding site" evidence="2">
    <location>
        <position position="272"/>
    </location>
    <ligand>
        <name>FAD</name>
        <dbReference type="ChEBI" id="CHEBI:57692"/>
    </ligand>
</feature>
<keyword evidence="2 3" id="KW-0274">FAD</keyword>
<feature type="domain" description="Glucose-methanol-choline oxidoreductase N-terminal" evidence="6">
    <location>
        <begin position="311"/>
        <end position="325"/>
    </location>
</feature>
<dbReference type="VEuPathDB" id="VectorBase:PHUM448820"/>
<evidence type="ECO:0000256" key="1">
    <source>
        <dbReference type="ARBA" id="ARBA00010790"/>
    </source>
</evidence>
<organism>
    <name type="scientific">Pediculus humanus subsp. corporis</name>
    <name type="common">Body louse</name>
    <dbReference type="NCBI Taxonomy" id="121224"/>
    <lineage>
        <taxon>Eukaryota</taxon>
        <taxon>Metazoa</taxon>
        <taxon>Ecdysozoa</taxon>
        <taxon>Arthropoda</taxon>
        <taxon>Hexapoda</taxon>
        <taxon>Insecta</taxon>
        <taxon>Pterygota</taxon>
        <taxon>Neoptera</taxon>
        <taxon>Paraneoptera</taxon>
        <taxon>Psocodea</taxon>
        <taxon>Troctomorpha</taxon>
        <taxon>Phthiraptera</taxon>
        <taxon>Anoplura</taxon>
        <taxon>Pediculidae</taxon>
        <taxon>Pediculus</taxon>
    </lineage>
</organism>
<dbReference type="PANTHER" id="PTHR11552">
    <property type="entry name" value="GLUCOSE-METHANOL-CHOLINE GMC OXIDOREDUCTASE"/>
    <property type="match status" value="1"/>
</dbReference>
<dbReference type="GO" id="GO:0016614">
    <property type="term" value="F:oxidoreductase activity, acting on CH-OH group of donors"/>
    <property type="evidence" value="ECO:0007669"/>
    <property type="project" value="InterPro"/>
</dbReference>
<reference evidence="7" key="2">
    <citation type="submission" date="2007-04" db="EMBL/GenBank/DDBJ databases">
        <title>The genome of the human body louse.</title>
        <authorList>
            <consortium name="The Human Body Louse Genome Consortium"/>
            <person name="Kirkness E."/>
            <person name="Walenz B."/>
            <person name="Hass B."/>
            <person name="Bruggner R."/>
            <person name="Strausberg R."/>
        </authorList>
    </citation>
    <scope>NUCLEOTIDE SEQUENCE</scope>
    <source>
        <strain evidence="7">USDA</strain>
    </source>
</reference>
<dbReference type="FunCoup" id="E0VUA8">
    <property type="interactions" value="5"/>
</dbReference>
<keyword evidence="7" id="KW-0560">Oxidoreductase</keyword>
<dbReference type="GO" id="GO:0050660">
    <property type="term" value="F:flavin adenine dinucleotide binding"/>
    <property type="evidence" value="ECO:0007669"/>
    <property type="project" value="InterPro"/>
</dbReference>
<evidence type="ECO:0000313" key="7">
    <source>
        <dbReference type="EMBL" id="EEB16964.1"/>
    </source>
</evidence>
<gene>
    <name evidence="8" type="primary">8229985</name>
    <name evidence="7" type="ORF">Phum_PHUM448820</name>
</gene>
<dbReference type="InterPro" id="IPR007867">
    <property type="entry name" value="GMC_OxRtase_C"/>
</dbReference>
<dbReference type="SUPFAM" id="SSF54373">
    <property type="entry name" value="FAD-linked reductases, C-terminal domain"/>
    <property type="match status" value="1"/>
</dbReference>
<dbReference type="PANTHER" id="PTHR11552:SF226">
    <property type="entry name" value="RE28171P"/>
    <property type="match status" value="1"/>
</dbReference>
<evidence type="ECO:0000259" key="6">
    <source>
        <dbReference type="PROSITE" id="PS00624"/>
    </source>
</evidence>
<dbReference type="HOGENOM" id="CLU_002865_7_0_1"/>
<dbReference type="STRING" id="121224.E0VUA8"/>
<accession>E0VUA8</accession>
<dbReference type="Pfam" id="PF05199">
    <property type="entry name" value="GMC_oxred_C"/>
    <property type="match status" value="1"/>
</dbReference>
<keyword evidence="4" id="KW-1133">Transmembrane helix</keyword>
<keyword evidence="3" id="KW-0285">Flavoprotein</keyword>
<keyword evidence="4" id="KW-0812">Transmembrane</keyword>
<dbReference type="PROSITE" id="PS00623">
    <property type="entry name" value="GMC_OXRED_1"/>
    <property type="match status" value="1"/>
</dbReference>
<dbReference type="OMA" id="YQSVDPE"/>
<dbReference type="SUPFAM" id="SSF51905">
    <property type="entry name" value="FAD/NAD(P)-binding domain"/>
    <property type="match status" value="1"/>
</dbReference>
<evidence type="ECO:0000256" key="4">
    <source>
        <dbReference type="SAM" id="Phobius"/>
    </source>
</evidence>
<dbReference type="EMBL" id="AAZO01005476">
    <property type="status" value="NOT_ANNOTATED_CDS"/>
    <property type="molecule type" value="Genomic_DNA"/>
</dbReference>
<dbReference type="InterPro" id="IPR000172">
    <property type="entry name" value="GMC_OxRdtase_N"/>
</dbReference>
<reference evidence="8" key="3">
    <citation type="submission" date="2020-05" db="UniProtKB">
        <authorList>
            <consortium name="EnsemblMetazoa"/>
        </authorList>
    </citation>
    <scope>IDENTIFICATION</scope>
    <source>
        <strain evidence="8">USDA</strain>
    </source>
</reference>
<dbReference type="Gene3D" id="3.30.560.10">
    <property type="entry name" value="Glucose Oxidase, domain 3"/>
    <property type="match status" value="1"/>
</dbReference>
<dbReference type="CTD" id="8229985"/>
<keyword evidence="4" id="KW-0472">Membrane</keyword>
<comment type="cofactor">
    <cofactor evidence="2">
        <name>FAD</name>
        <dbReference type="ChEBI" id="CHEBI:57692"/>
    </cofactor>
</comment>
<dbReference type="OrthoDB" id="269227at2759"/>
<evidence type="ECO:0000259" key="5">
    <source>
        <dbReference type="PROSITE" id="PS00623"/>
    </source>
</evidence>
<dbReference type="PROSITE" id="PS00624">
    <property type="entry name" value="GMC_OXRED_2"/>
    <property type="match status" value="1"/>
</dbReference>
<comment type="similarity">
    <text evidence="1 3">Belongs to the GMC oxidoreductase family.</text>
</comment>
<dbReference type="Gene3D" id="3.50.50.60">
    <property type="entry name" value="FAD/NAD(P)-binding domain"/>
    <property type="match status" value="1"/>
</dbReference>
<protein>
    <submittedName>
        <fullName evidence="7">Glucose dehydrogenase, putative</fullName>
        <ecNumber evidence="7">1.1.99.10</ecNumber>
    </submittedName>
</protein>
<evidence type="ECO:0000313" key="8">
    <source>
        <dbReference type="EnsemblMetazoa" id="PHUM448820-PA"/>
    </source>
</evidence>
<dbReference type="InParanoid" id="E0VUA8"/>
<dbReference type="AlphaFoldDB" id="E0VUA8"/>
<dbReference type="eggNOG" id="KOG1238">
    <property type="taxonomic scope" value="Eukaryota"/>
</dbReference>
<feature type="transmembrane region" description="Helical" evidence="4">
    <location>
        <begin position="6"/>
        <end position="31"/>
    </location>
</feature>
<evidence type="ECO:0000256" key="2">
    <source>
        <dbReference type="PIRSR" id="PIRSR000137-2"/>
    </source>
</evidence>
<evidence type="ECO:0000256" key="3">
    <source>
        <dbReference type="RuleBase" id="RU003968"/>
    </source>
</evidence>
<keyword evidence="9" id="KW-1185">Reference proteome</keyword>
<proteinExistence type="inferred from homology"/>
<dbReference type="RefSeq" id="XP_002429702.1">
    <property type="nucleotide sequence ID" value="XM_002429657.1"/>
</dbReference>
<reference evidence="7" key="1">
    <citation type="submission" date="2007-04" db="EMBL/GenBank/DDBJ databases">
        <title>Annotation of Pediculus humanus corporis strain USDA.</title>
        <authorList>
            <person name="Kirkness E."/>
            <person name="Hannick L."/>
            <person name="Hass B."/>
            <person name="Bruggner R."/>
            <person name="Lawson D."/>
            <person name="Bidwell S."/>
            <person name="Joardar V."/>
            <person name="Caler E."/>
            <person name="Walenz B."/>
            <person name="Inman J."/>
            <person name="Schobel S."/>
            <person name="Galinsky K."/>
            <person name="Amedeo P."/>
            <person name="Strausberg R."/>
        </authorList>
    </citation>
    <scope>NUCLEOTIDE SEQUENCE</scope>
    <source>
        <strain evidence="7">USDA</strain>
    </source>
</reference>
<dbReference type="GeneID" id="8229985"/>
<dbReference type="InterPro" id="IPR036188">
    <property type="entry name" value="FAD/NAD-bd_sf"/>
</dbReference>
<name>E0VUA8_PEDHC</name>
<sequence length="621" mass="69317">MSSFPMAFLGSFPGTMAVSLVPIFAISMIYYRYLMADPESKIKDVEQILSEYDFIIVGGGSAGAVVANRLSENPKWKILLIEAGGDETELSDVPSLAGYMQLSDLDWKYKTAPPEDRGYCQAMNGDRCNWPRGKVLGGSSVLNAMIYVRGNKLDYDYWAAQGNTGWSYDEVLPYFLKSEDNRNPYLVKTPYHKEGGYLTVQESPWRSPLSIAFIKAGKELGYDIRDINGANQTGFMIAQGTIRRGSRCSTAKAFLRPIKHRENLDVALKTHVTKVLLAELNNDVIAHGVELLRNGKRYLVNARKEVILSAGAINSPQILMLSGIGPRKHLESVNIPVFRDLMVGYNLQDHVGLGGLTFLVNAPVTFKKNRFQKPSVALEYILREQGPMTTLGVEGLAFVNTKYAPPEGNWPDIQFHFAPSSVNSDNGDQIRKVLGLRDRVYNTVYKPLVNAETWTILPLLLRPKSSGRVKLRSNNPLQYPIIEPNYFRYKEDVQVLTEGIKIAMAISNTSAFQKYGSRPHTIPLPGCGKYALFSDAYWECSMRHFTFTIYHPTGTCKMGPSTDPYAVVDDRLRVHGVKNLRVVDASIMPTIISGNPNAPVIMIGERASDFIKADHFYTDPI</sequence>
<dbReference type="EC" id="1.1.99.10" evidence="7"/>
<dbReference type="Pfam" id="PF00732">
    <property type="entry name" value="GMC_oxred_N"/>
    <property type="match status" value="1"/>
</dbReference>
<dbReference type="EnsemblMetazoa" id="PHUM448820-RA">
    <property type="protein sequence ID" value="PHUM448820-PA"/>
    <property type="gene ID" value="PHUM448820"/>
</dbReference>
<feature type="binding site" evidence="2">
    <location>
        <position position="135"/>
    </location>
    <ligand>
        <name>FAD</name>
        <dbReference type="ChEBI" id="CHEBI:57692"/>
    </ligand>
</feature>
<dbReference type="EMBL" id="DS235784">
    <property type="protein sequence ID" value="EEB16964.1"/>
    <property type="molecule type" value="Genomic_DNA"/>
</dbReference>